<evidence type="ECO:0000313" key="2">
    <source>
        <dbReference type="EMBL" id="MDG3005369.1"/>
    </source>
</evidence>
<organism evidence="2 3">
    <name type="scientific">Paludisphaera mucosa</name>
    <dbReference type="NCBI Taxonomy" id="3030827"/>
    <lineage>
        <taxon>Bacteria</taxon>
        <taxon>Pseudomonadati</taxon>
        <taxon>Planctomycetota</taxon>
        <taxon>Planctomycetia</taxon>
        <taxon>Isosphaerales</taxon>
        <taxon>Isosphaeraceae</taxon>
        <taxon>Paludisphaera</taxon>
    </lineage>
</organism>
<protein>
    <submittedName>
        <fullName evidence="2">Ig-like domain-containing protein</fullName>
    </submittedName>
</protein>
<dbReference type="Pfam" id="PF19077">
    <property type="entry name" value="Big_13"/>
    <property type="match status" value="1"/>
</dbReference>
<reference evidence="2 3" key="1">
    <citation type="submission" date="2023-03" db="EMBL/GenBank/DDBJ databases">
        <title>Paludisphaera mucosa sp. nov. a novel planctomycete from northern fen.</title>
        <authorList>
            <person name="Ivanova A."/>
        </authorList>
    </citation>
    <scope>NUCLEOTIDE SEQUENCE [LARGE SCALE GENOMIC DNA]</scope>
    <source>
        <strain evidence="2 3">Pla2</strain>
    </source>
</reference>
<dbReference type="SUPFAM" id="SSF63446">
    <property type="entry name" value="Type I dockerin domain"/>
    <property type="match status" value="1"/>
</dbReference>
<dbReference type="Pfam" id="PF00404">
    <property type="entry name" value="Dockerin_1"/>
    <property type="match status" value="1"/>
</dbReference>
<evidence type="ECO:0000259" key="1">
    <source>
        <dbReference type="Pfam" id="PF19077"/>
    </source>
</evidence>
<name>A0ABT6FCS7_9BACT</name>
<dbReference type="EMBL" id="JARRAG010000002">
    <property type="protein sequence ID" value="MDG3005369.1"/>
    <property type="molecule type" value="Genomic_DNA"/>
</dbReference>
<accession>A0ABT6FCS7</accession>
<comment type="caution">
    <text evidence="2">The sequence shown here is derived from an EMBL/GenBank/DDBJ whole genome shotgun (WGS) entry which is preliminary data.</text>
</comment>
<feature type="domain" description="Bacterial Ig-like" evidence="1">
    <location>
        <begin position="222"/>
        <end position="311"/>
    </location>
</feature>
<keyword evidence="3" id="KW-1185">Reference proteome</keyword>
<dbReference type="CDD" id="cd14254">
    <property type="entry name" value="Dockerin_II"/>
    <property type="match status" value="1"/>
</dbReference>
<sequence>MNESRELQRNRRKPALAVDALEDRRVLSAGMGSTFAIVPGTVTTAGQASSVQVSLDSTHFTPGARGRITIGIDVAADPNASVKPIVSAVKGANGRGVSVQHSTYSKSLVKSQGMLSPQSSAVTTTVTVPKAGQAPASYKVDVKGQTTDTGAYLLGFYLPGDSNGDGIVDKTDLSTIASKFGQTSTDSGYAFDSDANRDGKIDAKDLRLAGQNVGAKTIISPVTSVNLDPASDAGISDRITNQRVVTFNGSASPDATVVFTEVNGNSPGATTTVGADGKYSINVQLGDGSNTFKVAATDSFGQTITGSIAAVTYSTNPPTVVNTVPTTKTA</sequence>
<dbReference type="InterPro" id="IPR002105">
    <property type="entry name" value="Dockerin_1_rpt"/>
</dbReference>
<dbReference type="InterPro" id="IPR036439">
    <property type="entry name" value="Dockerin_dom_sf"/>
</dbReference>
<proteinExistence type="predicted"/>
<evidence type="ECO:0000313" key="3">
    <source>
        <dbReference type="Proteomes" id="UP001216907"/>
    </source>
</evidence>
<dbReference type="InterPro" id="IPR044016">
    <property type="entry name" value="Big_13"/>
</dbReference>
<gene>
    <name evidence="2" type="ORF">PZE19_16380</name>
</gene>
<dbReference type="InterPro" id="IPR013783">
    <property type="entry name" value="Ig-like_fold"/>
</dbReference>
<dbReference type="PROSITE" id="PS00018">
    <property type="entry name" value="EF_HAND_1"/>
    <property type="match status" value="2"/>
</dbReference>
<dbReference type="Gene3D" id="1.10.1330.10">
    <property type="entry name" value="Dockerin domain"/>
    <property type="match status" value="1"/>
</dbReference>
<dbReference type="Gene3D" id="2.60.40.10">
    <property type="entry name" value="Immunoglobulins"/>
    <property type="match status" value="1"/>
</dbReference>
<dbReference type="Proteomes" id="UP001216907">
    <property type="component" value="Unassembled WGS sequence"/>
</dbReference>
<dbReference type="InterPro" id="IPR018247">
    <property type="entry name" value="EF_Hand_1_Ca_BS"/>
</dbReference>
<dbReference type="RefSeq" id="WP_277861712.1">
    <property type="nucleotide sequence ID" value="NZ_JARRAG010000002.1"/>
</dbReference>